<dbReference type="Gene3D" id="3.50.50.60">
    <property type="entry name" value="FAD/NAD(P)-binding domain"/>
    <property type="match status" value="1"/>
</dbReference>
<dbReference type="SUPFAM" id="SSF51905">
    <property type="entry name" value="FAD/NAD(P)-binding domain"/>
    <property type="match status" value="1"/>
</dbReference>
<reference evidence="4 5" key="1">
    <citation type="submission" date="2019-03" db="EMBL/GenBank/DDBJ databases">
        <title>Genomic Encyclopedia of Type Strains, Phase III (KMG-III): the genomes of soil and plant-associated and newly described type strains.</title>
        <authorList>
            <person name="Whitman W."/>
        </authorList>
    </citation>
    <scope>NUCLEOTIDE SEQUENCE [LARGE SCALE GENOMIC DNA]</scope>
    <source>
        <strain evidence="4 5">CGMCC 1.7660</strain>
    </source>
</reference>
<dbReference type="AlphaFoldDB" id="A0A4R6WS34"/>
<dbReference type="SUPFAM" id="SSF54373">
    <property type="entry name" value="FAD-linked reductases, C-terminal domain"/>
    <property type="match status" value="1"/>
</dbReference>
<comment type="caution">
    <text evidence="4">The sequence shown here is derived from an EMBL/GenBank/DDBJ whole genome shotgun (WGS) entry which is preliminary data.</text>
</comment>
<proteinExistence type="predicted"/>
<dbReference type="InterPro" id="IPR052745">
    <property type="entry name" value="G3P_Oxidase/Oxidoreductase"/>
</dbReference>
<dbReference type="PANTHER" id="PTHR42720">
    <property type="entry name" value="GLYCEROL-3-PHOSPHATE DEHYDROGENASE"/>
    <property type="match status" value="1"/>
</dbReference>
<dbReference type="InterPro" id="IPR007419">
    <property type="entry name" value="BFD-like_2Fe2S-bd_dom"/>
</dbReference>
<keyword evidence="5" id="KW-1185">Reference proteome</keyword>
<evidence type="ECO:0000259" key="2">
    <source>
        <dbReference type="Pfam" id="PF01266"/>
    </source>
</evidence>
<dbReference type="InterPro" id="IPR041854">
    <property type="entry name" value="BFD-like_2Fe2S-bd_dom_sf"/>
</dbReference>
<name>A0A4R6WS34_9PROT</name>
<protein>
    <submittedName>
        <fullName evidence="4">Glycerol-3-phosphate dehydrogenase</fullName>
    </submittedName>
</protein>
<dbReference type="PANTHER" id="PTHR42720:SF1">
    <property type="entry name" value="GLYCEROL 3-PHOSPHATE OXIDASE"/>
    <property type="match status" value="1"/>
</dbReference>
<feature type="domain" description="FAD dependent oxidoreductase" evidence="2">
    <location>
        <begin position="19"/>
        <end position="367"/>
    </location>
</feature>
<gene>
    <name evidence="4" type="ORF">A8950_2491</name>
</gene>
<dbReference type="InterPro" id="IPR036188">
    <property type="entry name" value="FAD/NAD-bd_sf"/>
</dbReference>
<evidence type="ECO:0000256" key="1">
    <source>
        <dbReference type="ARBA" id="ARBA00023002"/>
    </source>
</evidence>
<dbReference type="Pfam" id="PF01266">
    <property type="entry name" value="DAO"/>
    <property type="match status" value="1"/>
</dbReference>
<evidence type="ECO:0000313" key="4">
    <source>
        <dbReference type="EMBL" id="TDQ81423.1"/>
    </source>
</evidence>
<sequence length="462" mass="49575">MAQPEAGMTAQAALGRNWDVAVIGGGVVGCAVARRFALEGAAVILLERAPDILAGASKGNSAILHTGFDAPPGSLELRCMQTGYREYLEIRERLNLPLLETGAAVVAWSDEDEAKLDGILAQAHENDVSDARRIGRDELLAREPNLAPQARAAVLVPGEHLIDPWSAPLAYISQALAEGAACLRNAPVTAGSFDGASWRLETPRGRITAGHVVNCAGLHGDELERSLLGECDFEIRPRKGQFVVFDKAAAALLRTIILPVPTERSKGVVICRTIFGNVLVGPTAEEQPERDRANLDRRMLEELHASALRMIPGLAPIPVTATYAGLRPATERKEYRIGVKERNWISVGGIRSTGLTAALGIAQHVVALYDGAKTATRAEPQWPRMPNLADHLPRDWQQPGHGEIVCHCELVTRREIEQALTGPLPAGDPGGLKRRTRAGMGRCQGFYCSAHVAAISAGRLHG</sequence>
<dbReference type="CDD" id="cd19946">
    <property type="entry name" value="GlpA-like_Fer2_BFD-like"/>
    <property type="match status" value="1"/>
</dbReference>
<dbReference type="EMBL" id="SNYW01000009">
    <property type="protein sequence ID" value="TDQ81423.1"/>
    <property type="molecule type" value="Genomic_DNA"/>
</dbReference>
<dbReference type="RefSeq" id="WP_243735620.1">
    <property type="nucleotide sequence ID" value="NZ_SNYW01000009.1"/>
</dbReference>
<dbReference type="GO" id="GO:0016491">
    <property type="term" value="F:oxidoreductase activity"/>
    <property type="evidence" value="ECO:0007669"/>
    <property type="project" value="UniProtKB-KW"/>
</dbReference>
<evidence type="ECO:0000313" key="5">
    <source>
        <dbReference type="Proteomes" id="UP000295783"/>
    </source>
</evidence>
<organism evidence="4 5">
    <name type="scientific">Dongia mobilis</name>
    <dbReference type="NCBI Taxonomy" id="578943"/>
    <lineage>
        <taxon>Bacteria</taxon>
        <taxon>Pseudomonadati</taxon>
        <taxon>Pseudomonadota</taxon>
        <taxon>Alphaproteobacteria</taxon>
        <taxon>Rhodospirillales</taxon>
        <taxon>Dongiaceae</taxon>
        <taxon>Dongia</taxon>
    </lineage>
</organism>
<dbReference type="Gene3D" id="3.30.9.10">
    <property type="entry name" value="D-Amino Acid Oxidase, subunit A, domain 2"/>
    <property type="match status" value="1"/>
</dbReference>
<dbReference type="Pfam" id="PF04324">
    <property type="entry name" value="Fer2_BFD"/>
    <property type="match status" value="1"/>
</dbReference>
<dbReference type="Gene3D" id="1.10.10.1100">
    <property type="entry name" value="BFD-like [2Fe-2S]-binding domain"/>
    <property type="match status" value="1"/>
</dbReference>
<evidence type="ECO:0000259" key="3">
    <source>
        <dbReference type="Pfam" id="PF04324"/>
    </source>
</evidence>
<feature type="domain" description="BFD-like [2Fe-2S]-binding" evidence="3">
    <location>
        <begin position="404"/>
        <end position="455"/>
    </location>
</feature>
<keyword evidence="1" id="KW-0560">Oxidoreductase</keyword>
<accession>A0A4R6WS34</accession>
<dbReference type="Proteomes" id="UP000295783">
    <property type="component" value="Unassembled WGS sequence"/>
</dbReference>
<dbReference type="InterPro" id="IPR006076">
    <property type="entry name" value="FAD-dep_OxRdtase"/>
</dbReference>